<dbReference type="PANTHER" id="PTHR18964:SF149">
    <property type="entry name" value="BIFUNCTIONAL UDP-N-ACETYLGLUCOSAMINE 2-EPIMERASE_N-ACETYLMANNOSAMINE KINASE"/>
    <property type="match status" value="1"/>
</dbReference>
<dbReference type="PANTHER" id="PTHR18964">
    <property type="entry name" value="ROK (REPRESSOR, ORF, KINASE) FAMILY"/>
    <property type="match status" value="1"/>
</dbReference>
<dbReference type="AlphaFoldDB" id="A0A2S7U5A0"/>
<sequence length="306" mass="32461">MEKVRLAVDFGGTRVKYGITRDGVVLAQDNFEVIDRLSFAAHAESLREGFESLLAQLGLSLSNCEGLGIAVPCLVSADCKRVTRSFQKFEDLVGFDIQAWSQETFALACDIENDARAALVGEWRYGAGMGMDNLFMLTLGTGCGTAVLLEGRPIRGFSGMAGNLGGHSITHRGGEKCWCGSRGCLEAQVASWALEDLARKEPHFTGSALSQVDEIDYLAVFTLAAEGDALAVQLRDKALDTWAAALINGVHFFDPQKIIIGGGIMASADVILPALQRILDEQAIQVAEPAQIVAAGLGDGAALVGV</sequence>
<name>A0A2S7U5A0_9BACT</name>
<accession>A0A2S7U5A0</accession>
<evidence type="ECO:0000313" key="3">
    <source>
        <dbReference type="Proteomes" id="UP000239907"/>
    </source>
</evidence>
<comment type="caution">
    <text evidence="2">The sequence shown here is derived from an EMBL/GenBank/DDBJ whole genome shotgun (WGS) entry which is preliminary data.</text>
</comment>
<comment type="similarity">
    <text evidence="1">Belongs to the ROK (NagC/XylR) family.</text>
</comment>
<evidence type="ECO:0008006" key="4">
    <source>
        <dbReference type="Google" id="ProtNLM"/>
    </source>
</evidence>
<keyword evidence="3" id="KW-1185">Reference proteome</keyword>
<dbReference type="Pfam" id="PF00480">
    <property type="entry name" value="ROK"/>
    <property type="match status" value="1"/>
</dbReference>
<dbReference type="SUPFAM" id="SSF53067">
    <property type="entry name" value="Actin-like ATPase domain"/>
    <property type="match status" value="1"/>
</dbReference>
<dbReference type="RefSeq" id="WP_105043853.1">
    <property type="nucleotide sequence ID" value="NZ_MQWA01000001.1"/>
</dbReference>
<dbReference type="Proteomes" id="UP000239907">
    <property type="component" value="Unassembled WGS sequence"/>
</dbReference>
<dbReference type="InterPro" id="IPR043129">
    <property type="entry name" value="ATPase_NBD"/>
</dbReference>
<dbReference type="EMBL" id="MQWA01000001">
    <property type="protein sequence ID" value="PQJ29353.1"/>
    <property type="molecule type" value="Genomic_DNA"/>
</dbReference>
<reference evidence="2 3" key="1">
    <citation type="submission" date="2016-12" db="EMBL/GenBank/DDBJ databases">
        <title>Study of bacterial adaptation to deep sea.</title>
        <authorList>
            <person name="Song J."/>
            <person name="Yoshizawa S."/>
            <person name="Kogure K."/>
        </authorList>
    </citation>
    <scope>NUCLEOTIDE SEQUENCE [LARGE SCALE GENOMIC DNA]</scope>
    <source>
        <strain evidence="2 3">SAORIC-165</strain>
    </source>
</reference>
<protein>
    <recommendedName>
        <fullName evidence="4">Glucokinase</fullName>
    </recommendedName>
</protein>
<evidence type="ECO:0000256" key="1">
    <source>
        <dbReference type="ARBA" id="ARBA00006479"/>
    </source>
</evidence>
<evidence type="ECO:0000313" key="2">
    <source>
        <dbReference type="EMBL" id="PQJ29353.1"/>
    </source>
</evidence>
<organism evidence="2 3">
    <name type="scientific">Rubritalea profundi</name>
    <dbReference type="NCBI Taxonomy" id="1658618"/>
    <lineage>
        <taxon>Bacteria</taxon>
        <taxon>Pseudomonadati</taxon>
        <taxon>Verrucomicrobiota</taxon>
        <taxon>Verrucomicrobiia</taxon>
        <taxon>Verrucomicrobiales</taxon>
        <taxon>Rubritaleaceae</taxon>
        <taxon>Rubritalea</taxon>
    </lineage>
</organism>
<gene>
    <name evidence="2" type="ORF">BSZ32_13230</name>
</gene>
<proteinExistence type="inferred from homology"/>
<dbReference type="InterPro" id="IPR000600">
    <property type="entry name" value="ROK"/>
</dbReference>
<dbReference type="Gene3D" id="3.30.420.40">
    <property type="match status" value="2"/>
</dbReference>
<dbReference type="OrthoDB" id="9796533at2"/>